<dbReference type="InterPro" id="IPR018511">
    <property type="entry name" value="Hemolysin-typ_Ca-bd_CS"/>
</dbReference>
<dbReference type="Proteomes" id="UP001138751">
    <property type="component" value="Unassembled WGS sequence"/>
</dbReference>
<dbReference type="RefSeq" id="WP_211863572.1">
    <property type="nucleotide sequence ID" value="NZ_JAAEDM010000061.1"/>
</dbReference>
<dbReference type="Pfam" id="PF00353">
    <property type="entry name" value="HemolysinCabind"/>
    <property type="match status" value="5"/>
</dbReference>
<dbReference type="Pfam" id="PF02872">
    <property type="entry name" value="5_nucleotid_C"/>
    <property type="match status" value="1"/>
</dbReference>
<dbReference type="SUPFAM" id="SSF56300">
    <property type="entry name" value="Metallo-dependent phosphatases"/>
    <property type="match status" value="1"/>
</dbReference>
<gene>
    <name evidence="3" type="ORF">GXW76_18435</name>
</gene>
<dbReference type="Gene3D" id="3.90.780.10">
    <property type="entry name" value="5'-Nucleotidase, C-terminal domain"/>
    <property type="match status" value="1"/>
</dbReference>
<dbReference type="InterPro" id="IPR055188">
    <property type="entry name" value="Choice_anch_I"/>
</dbReference>
<dbReference type="InterPro" id="IPR029052">
    <property type="entry name" value="Metallo-depent_PP-like"/>
</dbReference>
<dbReference type="InterPro" id="IPR008334">
    <property type="entry name" value="5'-Nucleotdase_C"/>
</dbReference>
<dbReference type="Gene3D" id="2.150.10.10">
    <property type="entry name" value="Serralysin-like metalloprotease, C-terminal"/>
    <property type="match status" value="4"/>
</dbReference>
<dbReference type="Pfam" id="PF22494">
    <property type="entry name" value="choice_anch_I"/>
    <property type="match status" value="1"/>
</dbReference>
<dbReference type="InterPro" id="IPR011049">
    <property type="entry name" value="Serralysin-like_metalloprot_C"/>
</dbReference>
<dbReference type="SUPFAM" id="SSF55816">
    <property type="entry name" value="5'-nucleotidase (syn. UDP-sugar hydrolase), C-terminal domain"/>
    <property type="match status" value="1"/>
</dbReference>
<dbReference type="PROSITE" id="PS00330">
    <property type="entry name" value="HEMOLYSIN_CALCIUM"/>
    <property type="match status" value="5"/>
</dbReference>
<dbReference type="InterPro" id="IPR015943">
    <property type="entry name" value="WD40/YVTN_repeat-like_dom_sf"/>
</dbReference>
<dbReference type="PANTHER" id="PTHR46928:SF1">
    <property type="entry name" value="MESENCHYME-SPECIFIC CELL SURFACE GLYCOPROTEIN"/>
    <property type="match status" value="1"/>
</dbReference>
<dbReference type="InterPro" id="IPR011044">
    <property type="entry name" value="Quino_amine_DH_bsu"/>
</dbReference>
<accession>A0A9X9X181</accession>
<dbReference type="GO" id="GO:0016787">
    <property type="term" value="F:hydrolase activity"/>
    <property type="evidence" value="ECO:0007669"/>
    <property type="project" value="InterPro"/>
</dbReference>
<evidence type="ECO:0000259" key="2">
    <source>
        <dbReference type="Pfam" id="PF22494"/>
    </source>
</evidence>
<dbReference type="NCBIfam" id="NF038117">
    <property type="entry name" value="choice_anch_I"/>
    <property type="match status" value="1"/>
</dbReference>
<evidence type="ECO:0000313" key="3">
    <source>
        <dbReference type="EMBL" id="MBR0673160.1"/>
    </source>
</evidence>
<reference evidence="3" key="1">
    <citation type="submission" date="2020-01" db="EMBL/GenBank/DDBJ databases">
        <authorList>
            <person name="Rat A."/>
        </authorList>
    </citation>
    <scope>NUCLEOTIDE SEQUENCE</scope>
    <source>
        <strain evidence="3">LMG 31231</strain>
    </source>
</reference>
<sequence length="1444" mass="147356">MSGTQLSATTAFTVAHAAANGSAALNAEVTAYDPTTGLLFVVAPGGLDIIDPISGAILDSFDTGAIGHINSVAVHDGVLAVALEGLAKTGAGTVLVIDVTRSGDTVTLTERYAPVIVGAQPDQITFTPDGTKLLTANEGEPNSYGLVDSIDPEGSVSIIDVATGVVATAGFTAFESAKAALLADGVRIYGPGATVAQDLEPEYIAIDPNDPTKAYVTLQEANAIGVLDIPSATFTDILALGFKDHSLAGNEISVNDRDNVFAPTTFDNVYGMYLPDAIKAVDIGGTTYLITANEGDSRADWPGFNEEVRVTSLLLDPTAFPDATVNAQLGRLTVTKTMGDTDGDGDYDHLYVFGGRSFSVWNTDGTLVHDSGNLLDTLVATHFPANYDEDRDDNKGVEPESLSIGSINGETYLFVGLERADGVASFRIDAPDKFTFTGFFSTPGDDAPEVITFVPAADSPTGTPLLIAPNEGSATTSLYEINATFTLQLLHFSDGEAGLLASRTAPNLAALVDAFDDDYANTLILSGGDNYIPGPFLAAGTDPSVAATHSRGNNPGAADIEIHNRIGVEASTVGNHEFDLGTNAFADAVADAAFPYLTANLNFAADGALSGRFTDTTATAGLENAANLAGRIVPSAVVQKGNELVGLVGVTTQLLESLSSAGGVEVAGFAGDGSEANDMAMLAAQLQPVIDDLTAQGVNKIVLMAHLQQITFEQELAPLLKGVDIILAAGSNTRLGDADDGAVAFPGHAPDFANTYPILANGADGGTTLIVNTDNEYTYLGRLVVEFDAEGRIIADSLDASVNGAYAATTANVAAAWGVSEADLATTAFAEGTKGDRVADITGTVQAVINAKDGEIWGYSNVYLEGERNQVRNQETNLGNITADANLHVAQVALGGGVLVGSLKNAGGIRAQIGAIDVVTGEKEPPLANPEANKPKGAVSTLDIENALRFDNKLMVFDTTAAGLKAILEHGVASLGNQGRYPQIGGLSVSYDPDNAPGSRVVNLAVVDANGTVIARLVEDGVVSADAPASISMVTLNFLANNGDGYPVKVNGENFRYLLADGTLGPALDESLDFVAVAPANALGEQQAMKDHMAANHATPATAFDEADTPATGDERVQDLNKRVVDTVFEGITLTGRDLLEGTAGDDVLTGGFGNDTILGGLGNDTLTSDIGADSIDAGGGADSIHSGNGHDTVLAGDGNDTVDAGYQHDLIDGGAGDDVLLTGHGNDTALGGAGNDLIIGDVGEDSLLGGEGNDTLDGGYYADALDGGAGDDSLSGGLGRDTLLGGDGNDTLDGGYLHDLLDGGNGDDILLAGYGNDTVTGGEGNDLLLGGAGNDSLLGGAGADTILGEMGADTILGGAGDDVLSGGFGADLFVFGPGGGHDVVTDFRPMDRILLEEGVGVLGFRTGHFGGAATLDTVIDLDDGGSITLFDFRTSDPDALFLA</sequence>
<dbReference type="SUPFAM" id="SSF50969">
    <property type="entry name" value="YVTN repeat-like/Quinoprotein amine dehydrogenase"/>
    <property type="match status" value="2"/>
</dbReference>
<dbReference type="InterPro" id="IPR052956">
    <property type="entry name" value="Mesenchyme-surface_protein"/>
</dbReference>
<keyword evidence="4" id="KW-1185">Reference proteome</keyword>
<dbReference type="PANTHER" id="PTHR46928">
    <property type="entry name" value="MESENCHYME-SPECIFIC CELL SURFACE GLYCOPROTEIN"/>
    <property type="match status" value="1"/>
</dbReference>
<evidence type="ECO:0000259" key="1">
    <source>
        <dbReference type="Pfam" id="PF02872"/>
    </source>
</evidence>
<dbReference type="Gene3D" id="3.60.21.10">
    <property type="match status" value="1"/>
</dbReference>
<organism evidence="3 4">
    <name type="scientific">Neoroseomonas soli</name>
    <dbReference type="NCBI Taxonomy" id="1081025"/>
    <lineage>
        <taxon>Bacteria</taxon>
        <taxon>Pseudomonadati</taxon>
        <taxon>Pseudomonadota</taxon>
        <taxon>Alphaproteobacteria</taxon>
        <taxon>Acetobacterales</taxon>
        <taxon>Acetobacteraceae</taxon>
        <taxon>Neoroseomonas</taxon>
    </lineage>
</organism>
<dbReference type="EMBL" id="JAAEDM010000061">
    <property type="protein sequence ID" value="MBR0673160.1"/>
    <property type="molecule type" value="Genomic_DNA"/>
</dbReference>
<comment type="caution">
    <text evidence="3">The sequence shown here is derived from an EMBL/GenBank/DDBJ whole genome shotgun (WGS) entry which is preliminary data.</text>
</comment>
<reference evidence="3" key="2">
    <citation type="journal article" date="2021" name="Syst. Appl. Microbiol.">
        <title>Roseomonas hellenica sp. nov., isolated from roots of wild-growing Alkanna tinctoria.</title>
        <authorList>
            <person name="Rat A."/>
            <person name="Naranjo H.D."/>
            <person name="Lebbe L."/>
            <person name="Cnockaert M."/>
            <person name="Krigas N."/>
            <person name="Grigoriadou K."/>
            <person name="Maloupa E."/>
            <person name="Willems A."/>
        </authorList>
    </citation>
    <scope>NUCLEOTIDE SEQUENCE</scope>
    <source>
        <strain evidence="3">LMG 31231</strain>
    </source>
</reference>
<dbReference type="Gene3D" id="2.130.10.10">
    <property type="entry name" value="YVTN repeat-like/Quinoprotein amine dehydrogenase"/>
    <property type="match status" value="1"/>
</dbReference>
<feature type="domain" description="5'-Nucleotidase C-terminal" evidence="1">
    <location>
        <begin position="865"/>
        <end position="1048"/>
    </location>
</feature>
<proteinExistence type="predicted"/>
<name>A0A9X9X181_9PROT</name>
<dbReference type="SUPFAM" id="SSF51120">
    <property type="entry name" value="beta-Roll"/>
    <property type="match status" value="2"/>
</dbReference>
<protein>
    <submittedName>
        <fullName evidence="3">Alkaline phosphatase</fullName>
    </submittedName>
</protein>
<evidence type="ECO:0000313" key="4">
    <source>
        <dbReference type="Proteomes" id="UP001138751"/>
    </source>
</evidence>
<feature type="domain" description="Choice-of-anchor I" evidence="2">
    <location>
        <begin position="23"/>
        <end position="481"/>
    </location>
</feature>
<dbReference type="InterPro" id="IPR036907">
    <property type="entry name" value="5'-Nucleotdase_C_sf"/>
</dbReference>
<dbReference type="PRINTS" id="PR00313">
    <property type="entry name" value="CABNDNGRPT"/>
</dbReference>
<dbReference type="InterPro" id="IPR001343">
    <property type="entry name" value="Hemolysn_Ca-bd"/>
</dbReference>
<dbReference type="GO" id="GO:0009166">
    <property type="term" value="P:nucleotide catabolic process"/>
    <property type="evidence" value="ECO:0007669"/>
    <property type="project" value="InterPro"/>
</dbReference>
<dbReference type="GO" id="GO:0005509">
    <property type="term" value="F:calcium ion binding"/>
    <property type="evidence" value="ECO:0007669"/>
    <property type="project" value="InterPro"/>
</dbReference>